<evidence type="ECO:0000313" key="3">
    <source>
        <dbReference type="Proteomes" id="UP000823749"/>
    </source>
</evidence>
<sequence>MESHTTLCGSLKRHNMRRQYQRLSKVSATKDKSSRADIGCSQKKYSKIKPKPKKATPKSSSNLLGRLQDAYVEIMLRLAGNILQLNNGNVFLVQRFLGTPEVPT</sequence>
<proteinExistence type="predicted"/>
<evidence type="ECO:0000256" key="1">
    <source>
        <dbReference type="SAM" id="MobiDB-lite"/>
    </source>
</evidence>
<dbReference type="Proteomes" id="UP000823749">
    <property type="component" value="Chromosome 12"/>
</dbReference>
<comment type="caution">
    <text evidence="2">The sequence shown here is derived from an EMBL/GenBank/DDBJ whole genome shotgun (WGS) entry which is preliminary data.</text>
</comment>
<feature type="compositionally biased region" description="Basic residues" evidence="1">
    <location>
        <begin position="44"/>
        <end position="56"/>
    </location>
</feature>
<protein>
    <submittedName>
        <fullName evidence="2">Uncharacterized protein</fullName>
    </submittedName>
</protein>
<organism evidence="2 3">
    <name type="scientific">Rhododendron griersonianum</name>
    <dbReference type="NCBI Taxonomy" id="479676"/>
    <lineage>
        <taxon>Eukaryota</taxon>
        <taxon>Viridiplantae</taxon>
        <taxon>Streptophyta</taxon>
        <taxon>Embryophyta</taxon>
        <taxon>Tracheophyta</taxon>
        <taxon>Spermatophyta</taxon>
        <taxon>Magnoliopsida</taxon>
        <taxon>eudicotyledons</taxon>
        <taxon>Gunneridae</taxon>
        <taxon>Pentapetalae</taxon>
        <taxon>asterids</taxon>
        <taxon>Ericales</taxon>
        <taxon>Ericaceae</taxon>
        <taxon>Ericoideae</taxon>
        <taxon>Rhodoreae</taxon>
        <taxon>Rhododendron</taxon>
    </lineage>
</organism>
<keyword evidence="3" id="KW-1185">Reference proteome</keyword>
<gene>
    <name evidence="2" type="ORF">RHGRI_034654</name>
</gene>
<name>A0AAV6I1G6_9ERIC</name>
<feature type="region of interest" description="Disordered" evidence="1">
    <location>
        <begin position="22"/>
        <end position="61"/>
    </location>
</feature>
<dbReference type="AlphaFoldDB" id="A0AAV6I1G6"/>
<accession>A0AAV6I1G6</accession>
<reference evidence="2" key="1">
    <citation type="submission" date="2020-08" db="EMBL/GenBank/DDBJ databases">
        <title>Plant Genome Project.</title>
        <authorList>
            <person name="Zhang R.-G."/>
        </authorList>
    </citation>
    <scope>NUCLEOTIDE SEQUENCE</scope>
    <source>
        <strain evidence="2">WSP0</strain>
        <tissue evidence="2">Leaf</tissue>
    </source>
</reference>
<dbReference type="EMBL" id="JACTNZ010000012">
    <property type="protein sequence ID" value="KAG5522567.1"/>
    <property type="molecule type" value="Genomic_DNA"/>
</dbReference>
<evidence type="ECO:0000313" key="2">
    <source>
        <dbReference type="EMBL" id="KAG5522567.1"/>
    </source>
</evidence>